<dbReference type="EMBL" id="JBHSDJ010000129">
    <property type="protein sequence ID" value="MFC4248998.1"/>
    <property type="molecule type" value="Genomic_DNA"/>
</dbReference>
<gene>
    <name evidence="2" type="ORF">ACFOZ7_19055</name>
</gene>
<accession>A0ABD5P4B0</accession>
<name>A0ABD5P4B0_9EURY</name>
<feature type="domain" description="Domain of unknown function" evidence="1">
    <location>
        <begin position="11"/>
        <end position="205"/>
    </location>
</feature>
<comment type="caution">
    <text evidence="2">The sequence shown here is derived from an EMBL/GenBank/DDBJ whole genome shotgun (WGS) entry which is preliminary data.</text>
</comment>
<dbReference type="AlphaFoldDB" id="A0ABD5P4B0"/>
<organism evidence="2 3">
    <name type="scientific">Natribaculum luteum</name>
    <dbReference type="NCBI Taxonomy" id="1586232"/>
    <lineage>
        <taxon>Archaea</taxon>
        <taxon>Methanobacteriati</taxon>
        <taxon>Methanobacteriota</taxon>
        <taxon>Stenosarchaea group</taxon>
        <taxon>Halobacteria</taxon>
        <taxon>Halobacteriales</taxon>
        <taxon>Natrialbaceae</taxon>
        <taxon>Natribaculum</taxon>
    </lineage>
</organism>
<dbReference type="GeneID" id="71852631"/>
<reference evidence="2 3" key="1">
    <citation type="journal article" date="2014" name="Int. J. Syst. Evol. Microbiol.">
        <title>Complete genome sequence of Corynebacterium casei LMG S-19264T (=DSM 44701T), isolated from a smear-ripened cheese.</title>
        <authorList>
            <consortium name="US DOE Joint Genome Institute (JGI-PGF)"/>
            <person name="Walter F."/>
            <person name="Albersmeier A."/>
            <person name="Kalinowski J."/>
            <person name="Ruckert C."/>
        </authorList>
    </citation>
    <scope>NUCLEOTIDE SEQUENCE [LARGE SCALE GENOMIC DNA]</scope>
    <source>
        <strain evidence="2 3">IBRC-M 10912</strain>
    </source>
</reference>
<dbReference type="InterPro" id="IPR058415">
    <property type="entry name" value="DUF8102"/>
</dbReference>
<proteinExistence type="predicted"/>
<dbReference type="RefSeq" id="WP_246971844.1">
    <property type="nucleotide sequence ID" value="NZ_CP095397.1"/>
</dbReference>
<evidence type="ECO:0000313" key="3">
    <source>
        <dbReference type="Proteomes" id="UP001595821"/>
    </source>
</evidence>
<sequence>MNVDANRDRGILSRADRTYLLGEAEMSHEQSKRNAEARIRRRVVDGILDFDLLVHYLERTDRKQVFERATTDEAFVDGLTAMLAFAYIGLREQGVDFEQVLVPAVESAEEVYAVDQSSTKVSVDVTFEVETTVESTLEGIQSRLADGEPVTPRELFSLVVEHGRDVAVHDRIRLRLADETGRDHVERLAAYLEADVRYANDSLAVLHWEGDDETRNT</sequence>
<dbReference type="Proteomes" id="UP001595821">
    <property type="component" value="Unassembled WGS sequence"/>
</dbReference>
<protein>
    <recommendedName>
        <fullName evidence="1">Domain of unknown function domain-containing protein</fullName>
    </recommendedName>
</protein>
<evidence type="ECO:0000313" key="2">
    <source>
        <dbReference type="EMBL" id="MFC4248998.1"/>
    </source>
</evidence>
<evidence type="ECO:0000259" key="1">
    <source>
        <dbReference type="Pfam" id="PF26404"/>
    </source>
</evidence>
<dbReference type="Pfam" id="PF26404">
    <property type="entry name" value="DUF8102"/>
    <property type="match status" value="1"/>
</dbReference>